<reference evidence="5 6" key="1">
    <citation type="submission" date="2016-10" db="EMBL/GenBank/DDBJ databases">
        <authorList>
            <person name="de Groot N.N."/>
        </authorList>
    </citation>
    <scope>NUCLEOTIDE SEQUENCE [LARGE SCALE GENOMIC DNA]</scope>
    <source>
        <strain evidence="5 6">DSM 25584</strain>
    </source>
</reference>
<dbReference type="InterPro" id="IPR008567">
    <property type="entry name" value="BKACE"/>
</dbReference>
<dbReference type="PANTHER" id="PTHR37418:SF2">
    <property type="entry name" value="3-KETO-5-AMINOHEXANOATE CLEAVAGE ENZYME"/>
    <property type="match status" value="1"/>
</dbReference>
<dbReference type="GO" id="GO:0046872">
    <property type="term" value="F:metal ion binding"/>
    <property type="evidence" value="ECO:0007669"/>
    <property type="project" value="UniProtKB-KW"/>
</dbReference>
<dbReference type="OrthoDB" id="9805277at2"/>
<evidence type="ECO:0000256" key="3">
    <source>
        <dbReference type="ARBA" id="ARBA00022723"/>
    </source>
</evidence>
<sequence length="294" mass="31489">MRKDVILTCAVTGAGATTGRSDKVPVSPAAIADACIEAARAGASVVHAHVRDQETHEQSRDPQMFHEVVDRVRSADVDAVINLSSGMGSDLVVDDANPATPGEGSDLVDAHTRLAHVERCLPELCTLDCGTMNFGDGRDVVVQTPNILRAMAKRVRELGVKPEMECFDTGHVWFANQLVNEGLIADPPLYQLCMGIPWGAPGDPQSMMNMARLVPEGAHWAGFGIGRNEMPMVAQAALLGGHVRVGLEDNIFLSKGVLATNGQLVEKARTIVENMGANIASPQQTREMLNLRQP</sequence>
<dbReference type="AlphaFoldDB" id="A0A1G7Q3G2"/>
<comment type="cofactor">
    <cofactor evidence="1">
        <name>Zn(2+)</name>
        <dbReference type="ChEBI" id="CHEBI:29105"/>
    </cofactor>
</comment>
<dbReference type="InterPro" id="IPR013785">
    <property type="entry name" value="Aldolase_TIM"/>
</dbReference>
<protein>
    <submittedName>
        <fullName evidence="5">Uncharacterized conserved protein, DUF849 family</fullName>
    </submittedName>
</protein>
<dbReference type="Proteomes" id="UP000199415">
    <property type="component" value="Unassembled WGS sequence"/>
</dbReference>
<keyword evidence="3" id="KW-0479">Metal-binding</keyword>
<keyword evidence="2" id="KW-0808">Transferase</keyword>
<dbReference type="Pfam" id="PF05853">
    <property type="entry name" value="BKACE"/>
    <property type="match status" value="1"/>
</dbReference>
<gene>
    <name evidence="5" type="ORF">SAMN05216241_103208</name>
</gene>
<keyword evidence="4" id="KW-0862">Zinc</keyword>
<keyword evidence="6" id="KW-1185">Reference proteome</keyword>
<name>A0A1G7Q3G2_9PROT</name>
<dbReference type="STRING" id="1082479.SAMN05216241_103208"/>
<dbReference type="RefSeq" id="WP_090019403.1">
    <property type="nucleotide sequence ID" value="NZ_FNCE01000003.1"/>
</dbReference>
<dbReference type="EMBL" id="FNCE01000003">
    <property type="protein sequence ID" value="SDF93005.1"/>
    <property type="molecule type" value="Genomic_DNA"/>
</dbReference>
<proteinExistence type="predicted"/>
<dbReference type="Gene3D" id="3.20.20.70">
    <property type="entry name" value="Aldolase class I"/>
    <property type="match status" value="1"/>
</dbReference>
<evidence type="ECO:0000313" key="6">
    <source>
        <dbReference type="Proteomes" id="UP000199415"/>
    </source>
</evidence>
<evidence type="ECO:0000256" key="1">
    <source>
        <dbReference type="ARBA" id="ARBA00001947"/>
    </source>
</evidence>
<organism evidence="5 6">
    <name type="scientific">Limimonas halophila</name>
    <dbReference type="NCBI Taxonomy" id="1082479"/>
    <lineage>
        <taxon>Bacteria</taxon>
        <taxon>Pseudomonadati</taxon>
        <taxon>Pseudomonadota</taxon>
        <taxon>Alphaproteobacteria</taxon>
        <taxon>Rhodospirillales</taxon>
        <taxon>Rhodovibrionaceae</taxon>
        <taxon>Limimonas</taxon>
    </lineage>
</organism>
<dbReference type="PANTHER" id="PTHR37418">
    <property type="entry name" value="3-KETO-5-AMINOHEXANOATE CLEAVAGE ENZYME-RELATED"/>
    <property type="match status" value="1"/>
</dbReference>
<dbReference type="GO" id="GO:0043720">
    <property type="term" value="F:3-keto-5-aminohexanoate cleavage activity"/>
    <property type="evidence" value="ECO:0007669"/>
    <property type="project" value="InterPro"/>
</dbReference>
<evidence type="ECO:0000313" key="5">
    <source>
        <dbReference type="EMBL" id="SDF93005.1"/>
    </source>
</evidence>
<evidence type="ECO:0000256" key="2">
    <source>
        <dbReference type="ARBA" id="ARBA00022679"/>
    </source>
</evidence>
<accession>A0A1G7Q3G2</accession>
<evidence type="ECO:0000256" key="4">
    <source>
        <dbReference type="ARBA" id="ARBA00022833"/>
    </source>
</evidence>